<dbReference type="InterPro" id="IPR017916">
    <property type="entry name" value="SB_dom"/>
</dbReference>
<organism evidence="17 18">
    <name type="scientific">Vermiconidia calcicola</name>
    <dbReference type="NCBI Taxonomy" id="1690605"/>
    <lineage>
        <taxon>Eukaryota</taxon>
        <taxon>Fungi</taxon>
        <taxon>Dikarya</taxon>
        <taxon>Ascomycota</taxon>
        <taxon>Pezizomycotina</taxon>
        <taxon>Dothideomycetes</taxon>
        <taxon>Dothideomycetidae</taxon>
        <taxon>Mycosphaerellales</taxon>
        <taxon>Extremaceae</taxon>
        <taxon>Vermiconidia</taxon>
    </lineage>
</organism>
<evidence type="ECO:0000313" key="17">
    <source>
        <dbReference type="EMBL" id="KAK5545191.1"/>
    </source>
</evidence>
<comment type="subcellular location">
    <subcellularLocation>
        <location evidence="2">Endosome</location>
    </subcellularLocation>
    <subcellularLocation>
        <location evidence="1">Membrane</location>
        <topology evidence="1">Multi-pass membrane protein</topology>
    </subcellularLocation>
</comment>
<evidence type="ECO:0000313" key="18">
    <source>
        <dbReference type="Proteomes" id="UP001345827"/>
    </source>
</evidence>
<evidence type="ECO:0000256" key="1">
    <source>
        <dbReference type="ARBA" id="ARBA00004141"/>
    </source>
</evidence>
<protein>
    <recommendedName>
        <fullName evidence="19">UEV domain-containing protein</fullName>
    </recommendedName>
</protein>
<keyword evidence="11 14" id="KW-0472">Membrane</keyword>
<dbReference type="InterPro" id="IPR037202">
    <property type="entry name" value="ESCRT_assembly_dom"/>
</dbReference>
<dbReference type="GO" id="GO:0006886">
    <property type="term" value="P:intracellular protein transport"/>
    <property type="evidence" value="ECO:0007669"/>
    <property type="project" value="UniProtKB-ARBA"/>
</dbReference>
<evidence type="ECO:0000256" key="12">
    <source>
        <dbReference type="PROSITE-ProRule" id="PRU00644"/>
    </source>
</evidence>
<dbReference type="InterPro" id="IPR001248">
    <property type="entry name" value="Pur-cyt_permease"/>
</dbReference>
<feature type="transmembrane region" description="Helical" evidence="14">
    <location>
        <begin position="480"/>
        <end position="498"/>
    </location>
</feature>
<evidence type="ECO:0000256" key="8">
    <source>
        <dbReference type="ARBA" id="ARBA00022927"/>
    </source>
</evidence>
<comment type="similarity">
    <text evidence="4">Belongs to the ubiquitin-conjugating enzyme family. UEV subfamily.</text>
</comment>
<feature type="compositionally biased region" description="Pro residues" evidence="13">
    <location>
        <begin position="702"/>
        <end position="741"/>
    </location>
</feature>
<dbReference type="GO" id="GO:0072666">
    <property type="term" value="P:establishment of protein localization to vacuole"/>
    <property type="evidence" value="ECO:0007669"/>
    <property type="project" value="UniProtKB-ARBA"/>
</dbReference>
<comment type="caution">
    <text evidence="17">The sequence shown here is derived from an EMBL/GenBank/DDBJ whole genome shotgun (WGS) entry which is preliminary data.</text>
</comment>
<feature type="compositionally biased region" description="Low complexity" evidence="13">
    <location>
        <begin position="888"/>
        <end position="897"/>
    </location>
</feature>
<comment type="similarity">
    <text evidence="3">Belongs to the purine-cytosine permease (2.A.39) family.</text>
</comment>
<dbReference type="AlphaFoldDB" id="A0AAV9QJ67"/>
<keyword evidence="18" id="KW-1185">Reference proteome</keyword>
<dbReference type="Proteomes" id="UP001345827">
    <property type="component" value="Unassembled WGS sequence"/>
</dbReference>
<feature type="transmembrane region" description="Helical" evidence="14">
    <location>
        <begin position="437"/>
        <end position="460"/>
    </location>
</feature>
<feature type="domain" description="UEV" evidence="16">
    <location>
        <begin position="549"/>
        <end position="694"/>
    </location>
</feature>
<evidence type="ECO:0000256" key="9">
    <source>
        <dbReference type="ARBA" id="ARBA00022989"/>
    </source>
</evidence>
<dbReference type="PANTHER" id="PTHR30618">
    <property type="entry name" value="NCS1 FAMILY PURINE/PYRIMIDINE TRANSPORTER"/>
    <property type="match status" value="1"/>
</dbReference>
<dbReference type="PROSITE" id="PS51312">
    <property type="entry name" value="SB"/>
    <property type="match status" value="1"/>
</dbReference>
<feature type="region of interest" description="Disordered" evidence="13">
    <location>
        <begin position="691"/>
        <end position="913"/>
    </location>
</feature>
<evidence type="ECO:0000259" key="15">
    <source>
        <dbReference type="PROSITE" id="PS51312"/>
    </source>
</evidence>
<dbReference type="GO" id="GO:0005768">
    <property type="term" value="C:endosome"/>
    <property type="evidence" value="ECO:0007669"/>
    <property type="project" value="UniProtKB-SubCell"/>
</dbReference>
<dbReference type="GO" id="GO:0005886">
    <property type="term" value="C:plasma membrane"/>
    <property type="evidence" value="ECO:0007669"/>
    <property type="project" value="TreeGrafter"/>
</dbReference>
<feature type="transmembrane region" description="Helical" evidence="14">
    <location>
        <begin position="286"/>
        <end position="311"/>
    </location>
</feature>
<dbReference type="InterPro" id="IPR045225">
    <property type="entry name" value="Uracil/uridine/allantoin_perm"/>
</dbReference>
<feature type="compositionally biased region" description="Low complexity" evidence="13">
    <location>
        <begin position="742"/>
        <end position="759"/>
    </location>
</feature>
<evidence type="ECO:0008006" key="19">
    <source>
        <dbReference type="Google" id="ProtNLM"/>
    </source>
</evidence>
<evidence type="ECO:0000256" key="4">
    <source>
        <dbReference type="ARBA" id="ARBA00009594"/>
    </source>
</evidence>
<keyword evidence="5 12" id="KW-0813">Transport</keyword>
<dbReference type="InterPro" id="IPR008883">
    <property type="entry name" value="UEV_N"/>
</dbReference>
<dbReference type="Pfam" id="PF05743">
    <property type="entry name" value="UEV"/>
    <property type="match status" value="1"/>
</dbReference>
<feature type="transmembrane region" description="Helical" evidence="14">
    <location>
        <begin position="245"/>
        <end position="265"/>
    </location>
</feature>
<evidence type="ECO:0000256" key="3">
    <source>
        <dbReference type="ARBA" id="ARBA00008974"/>
    </source>
</evidence>
<dbReference type="Gene3D" id="3.10.110.10">
    <property type="entry name" value="Ubiquitin Conjugating Enzyme"/>
    <property type="match status" value="1"/>
</dbReference>
<keyword evidence="8 12" id="KW-0653">Protein transport</keyword>
<feature type="transmembrane region" description="Helical" evidence="14">
    <location>
        <begin position="175"/>
        <end position="194"/>
    </location>
</feature>
<gene>
    <name evidence="17" type="ORF">LTR25_000198</name>
</gene>
<feature type="compositionally biased region" description="Low complexity" evidence="13">
    <location>
        <begin position="691"/>
        <end position="701"/>
    </location>
</feature>
<dbReference type="GO" id="GO:0015205">
    <property type="term" value="F:nucleobase transmembrane transporter activity"/>
    <property type="evidence" value="ECO:0007669"/>
    <property type="project" value="TreeGrafter"/>
</dbReference>
<dbReference type="CDD" id="cd11685">
    <property type="entry name" value="UEV_TSG101-like"/>
    <property type="match status" value="1"/>
</dbReference>
<dbReference type="Pfam" id="PF09454">
    <property type="entry name" value="Vps23_core"/>
    <property type="match status" value="1"/>
</dbReference>
<proteinExistence type="inferred from homology"/>
<keyword evidence="9 14" id="KW-1133">Transmembrane helix</keyword>
<dbReference type="GO" id="GO:0043162">
    <property type="term" value="P:ubiquitin-dependent protein catabolic process via the multivesicular body sorting pathway"/>
    <property type="evidence" value="ECO:0007669"/>
    <property type="project" value="UniProtKB-ARBA"/>
</dbReference>
<keyword evidence="6 14" id="KW-0812">Transmembrane</keyword>
<dbReference type="SUPFAM" id="SSF140111">
    <property type="entry name" value="Endosomal sorting complex assembly domain"/>
    <property type="match status" value="1"/>
</dbReference>
<feature type="domain" description="SB" evidence="15">
    <location>
        <begin position="1041"/>
        <end position="1109"/>
    </location>
</feature>
<evidence type="ECO:0000256" key="5">
    <source>
        <dbReference type="ARBA" id="ARBA00022448"/>
    </source>
</evidence>
<dbReference type="InterPro" id="IPR016135">
    <property type="entry name" value="UBQ-conjugating_enzyme/RWD"/>
</dbReference>
<evidence type="ECO:0000256" key="6">
    <source>
        <dbReference type="ARBA" id="ARBA00022692"/>
    </source>
</evidence>
<evidence type="ECO:0000256" key="11">
    <source>
        <dbReference type="ARBA" id="ARBA00023136"/>
    </source>
</evidence>
<keyword evidence="10" id="KW-0175">Coiled coil</keyword>
<feature type="transmembrane region" description="Helical" evidence="14">
    <location>
        <begin position="331"/>
        <end position="348"/>
    </location>
</feature>
<dbReference type="PROSITE" id="PS51322">
    <property type="entry name" value="UEV"/>
    <property type="match status" value="1"/>
</dbReference>
<dbReference type="Gene3D" id="6.10.140.820">
    <property type="match status" value="1"/>
</dbReference>
<evidence type="ECO:0000256" key="7">
    <source>
        <dbReference type="ARBA" id="ARBA00022753"/>
    </source>
</evidence>
<reference evidence="17 18" key="1">
    <citation type="submission" date="2023-06" db="EMBL/GenBank/DDBJ databases">
        <title>Black Yeasts Isolated from many extreme environments.</title>
        <authorList>
            <person name="Coleine C."/>
            <person name="Stajich J.E."/>
            <person name="Selbmann L."/>
        </authorList>
    </citation>
    <scope>NUCLEOTIDE SEQUENCE [LARGE SCALE GENOMIC DNA]</scope>
    <source>
        <strain evidence="17 18">CCFEE 5887</strain>
    </source>
</reference>
<dbReference type="Pfam" id="PF02133">
    <property type="entry name" value="Transp_cyt_pur"/>
    <property type="match status" value="1"/>
</dbReference>
<evidence type="ECO:0000256" key="13">
    <source>
        <dbReference type="SAM" id="MobiDB-lite"/>
    </source>
</evidence>
<feature type="transmembrane region" description="Helical" evidence="14">
    <location>
        <begin position="201"/>
        <end position="225"/>
    </location>
</feature>
<evidence type="ECO:0000259" key="16">
    <source>
        <dbReference type="PROSITE" id="PS51322"/>
    </source>
</evidence>
<name>A0AAV9QJ67_9PEZI</name>
<feature type="compositionally biased region" description="Polar residues" evidence="13">
    <location>
        <begin position="844"/>
        <end position="856"/>
    </location>
</feature>
<dbReference type="Gene3D" id="1.10.4160.10">
    <property type="entry name" value="Hydantoin permease"/>
    <property type="match status" value="1"/>
</dbReference>
<dbReference type="SUPFAM" id="SSF54495">
    <property type="entry name" value="UBC-like"/>
    <property type="match status" value="1"/>
</dbReference>
<sequence length="1112" mass="122880">MDIKHIWQEYVVLKPHAGSFAIDDPDAAAYTNEDMDPIKRKDRTYEWYQMGLFWIAEGFNAAQLQVSSSAFSLGLNPGLCVVACLLGNIIVSIPCAASGYLGSKLGTNFPGTVRASFGLWGSKWAMIVRAVPCLIYYGIQTSLAGQAVQACVTAIWPSFRHWHVDAFPASAHITAQQLLCFVIFWLLSLPFLYLPIKTLRWLFVVKSILVPLYWTALFTWSITAAGGWPAHIWKKPSLPTDGMSVGYLFGICVNAAISGNATFAVNIMDISRHSKSNKAAWMTQLFALPVFVTLTELLGCTMAVASSVVYGEIQWNPLVTINNFDARGGKFFAGALFVFFNIMTNVTGNSVPFANDLTGLFPKYINIRRGQFVCAVIGFAICPWEIEAKATTFLAFMGAYTLFLGATTGVMMTDYFWVRRGYGISISHLFKPGNGGIYWYTHGFNWRAFVAWFVALAPLLPGMVQTMGVKVTNKGILNLYSWNYVLVVTFSALIYAALTAISPVPVKTEDEDFGKLYLIDGLDAEGVAVGVEAKEERVHNNNEDGSRKGSEKKGFVLDTVEYRDPNRTYSDLAHVLARNPGFAPRTDVFTFENGASALLVHFRGTIPVNFRGNIYRFPISLWVPHTYPYEPPIWYVTPTEDMAIRPGQHVSGDGKVYHPYLAHWREAWERSNIVEFLSILSDVFAKEPPVVARGQPQQRPVQPTPPPVPPLPREIQPHPPNMPMSSPPPQHGGPPPPPPKQPSQGVLSPSPGSPGQLPSRYNAPPPLPPHPQSPGQRHQQQPYGNGDGPRSPGGMNYMPQRTSSLRQSMLPQEQQQPQYRPQPSRPGDGQHYPPQQPLGPMSAPTGQAYDTRSQPDQYRPIPHQQAQLQHHPQHYPPGSHQPPPQQPHPQYYPRQTPSESKPAPAPDLMDSPFDISLPGPTATFSHPSNTNIPAPPIPINPEKEALLSHLSHQITSSLHNQITQSTSALPALQSQNVALQSTLHSLGSELSNLQTLHSTLTSNLSLLSTSLSKSDSVITSARQRASQSDIPHVDEMLVPPTVVARQLYDAACEERGIEAAILALQEGFVRGRVGADVWSRKTRELAREEFKRRWMERKVAKGMGLDLSFYGS</sequence>
<accession>A0AAV9QJ67</accession>
<evidence type="ECO:0000256" key="10">
    <source>
        <dbReference type="ARBA" id="ARBA00023054"/>
    </source>
</evidence>
<feature type="compositionally biased region" description="Low complexity" evidence="13">
    <location>
        <begin position="860"/>
        <end position="870"/>
    </location>
</feature>
<feature type="transmembrane region" description="Helical" evidence="14">
    <location>
        <begin position="392"/>
        <end position="417"/>
    </location>
</feature>
<evidence type="ECO:0000256" key="2">
    <source>
        <dbReference type="ARBA" id="ARBA00004177"/>
    </source>
</evidence>
<evidence type="ECO:0000256" key="14">
    <source>
        <dbReference type="SAM" id="Phobius"/>
    </source>
</evidence>
<keyword evidence="7" id="KW-0967">Endosome</keyword>
<feature type="compositionally biased region" description="Low complexity" evidence="13">
    <location>
        <begin position="806"/>
        <end position="826"/>
    </location>
</feature>
<feature type="compositionally biased region" description="Pro residues" evidence="13">
    <location>
        <begin position="763"/>
        <end position="772"/>
    </location>
</feature>
<dbReference type="EMBL" id="JAXLQG010000001">
    <property type="protein sequence ID" value="KAK5545191.1"/>
    <property type="molecule type" value="Genomic_DNA"/>
</dbReference>
<dbReference type="PANTHER" id="PTHR30618:SF0">
    <property type="entry name" value="PURINE-URACIL PERMEASE NCS1"/>
    <property type="match status" value="1"/>
</dbReference>